<proteinExistence type="predicted"/>
<dbReference type="Gene3D" id="3.30.360.10">
    <property type="entry name" value="Dihydrodipicolinate Reductase, domain 2"/>
    <property type="match status" value="1"/>
</dbReference>
<dbReference type="Proteomes" id="UP000800200">
    <property type="component" value="Unassembled WGS sequence"/>
</dbReference>
<evidence type="ECO:0000313" key="2">
    <source>
        <dbReference type="Proteomes" id="UP000800200"/>
    </source>
</evidence>
<feature type="non-terminal residue" evidence="1">
    <location>
        <position position="1"/>
    </location>
</feature>
<evidence type="ECO:0000313" key="1">
    <source>
        <dbReference type="EMBL" id="KAF2177580.1"/>
    </source>
</evidence>
<dbReference type="AlphaFoldDB" id="A0A6A6DI15"/>
<protein>
    <submittedName>
        <fullName evidence="1">Uncharacterized protein</fullName>
    </submittedName>
</protein>
<sequence length="185" mass="20305">VTPVRIPLVCLFASAKVSCAAEDHLPYLLPRGDKSHYKIVLPLNSSVKEAEAERSYFNLPSRIKAYGDPAALAADPDIDLMLGGFASFESRMQIQRLTLKLVTQNRSEMGSIRTDVPDFLAINRRLAKGKTDATDDASLAVTFRSGPPFKGTPASVWTINGEKGELMVISLSGPYLHSDWLRLEN</sequence>
<accession>A0A6A6DI15</accession>
<keyword evidence="2" id="KW-1185">Reference proteome</keyword>
<dbReference type="OrthoDB" id="446809at2759"/>
<name>A0A6A6DI15_9PEZI</name>
<dbReference type="EMBL" id="ML994686">
    <property type="protein sequence ID" value="KAF2177580.1"/>
    <property type="molecule type" value="Genomic_DNA"/>
</dbReference>
<dbReference type="Gene3D" id="3.40.50.720">
    <property type="entry name" value="NAD(P)-binding Rossmann-like Domain"/>
    <property type="match status" value="1"/>
</dbReference>
<gene>
    <name evidence="1" type="ORF">K469DRAFT_602673</name>
</gene>
<organism evidence="1 2">
    <name type="scientific">Zopfia rhizophila CBS 207.26</name>
    <dbReference type="NCBI Taxonomy" id="1314779"/>
    <lineage>
        <taxon>Eukaryota</taxon>
        <taxon>Fungi</taxon>
        <taxon>Dikarya</taxon>
        <taxon>Ascomycota</taxon>
        <taxon>Pezizomycotina</taxon>
        <taxon>Dothideomycetes</taxon>
        <taxon>Dothideomycetes incertae sedis</taxon>
        <taxon>Zopfiaceae</taxon>
        <taxon>Zopfia</taxon>
    </lineage>
</organism>
<reference evidence="1" key="1">
    <citation type="journal article" date="2020" name="Stud. Mycol.">
        <title>101 Dothideomycetes genomes: a test case for predicting lifestyles and emergence of pathogens.</title>
        <authorList>
            <person name="Haridas S."/>
            <person name="Albert R."/>
            <person name="Binder M."/>
            <person name="Bloem J."/>
            <person name="Labutti K."/>
            <person name="Salamov A."/>
            <person name="Andreopoulos B."/>
            <person name="Baker S."/>
            <person name="Barry K."/>
            <person name="Bills G."/>
            <person name="Bluhm B."/>
            <person name="Cannon C."/>
            <person name="Castanera R."/>
            <person name="Culley D."/>
            <person name="Daum C."/>
            <person name="Ezra D."/>
            <person name="Gonzalez J."/>
            <person name="Henrissat B."/>
            <person name="Kuo A."/>
            <person name="Liang C."/>
            <person name="Lipzen A."/>
            <person name="Lutzoni F."/>
            <person name="Magnuson J."/>
            <person name="Mondo S."/>
            <person name="Nolan M."/>
            <person name="Ohm R."/>
            <person name="Pangilinan J."/>
            <person name="Park H.-J."/>
            <person name="Ramirez L."/>
            <person name="Alfaro M."/>
            <person name="Sun H."/>
            <person name="Tritt A."/>
            <person name="Yoshinaga Y."/>
            <person name="Zwiers L.-H."/>
            <person name="Turgeon B."/>
            <person name="Goodwin S."/>
            <person name="Spatafora J."/>
            <person name="Crous P."/>
            <person name="Grigoriev I."/>
        </authorList>
    </citation>
    <scope>NUCLEOTIDE SEQUENCE</scope>
    <source>
        <strain evidence="1">CBS 207.26</strain>
    </source>
</reference>